<proteinExistence type="predicted"/>
<name>A0A4U7BC75_9PEZI</name>
<dbReference type="EMBL" id="PTQR01000021">
    <property type="protein sequence ID" value="TKX25954.1"/>
    <property type="molecule type" value="Genomic_DNA"/>
</dbReference>
<reference evidence="2 3" key="1">
    <citation type="submission" date="2018-02" db="EMBL/GenBank/DDBJ databases">
        <title>Draft genome sequences of Elsinoe sp., causing black scab on jojoba.</title>
        <authorList>
            <person name="Stodart B."/>
            <person name="Jeffress S."/>
            <person name="Ash G."/>
            <person name="Arun Chinnappa K."/>
        </authorList>
    </citation>
    <scope>NUCLEOTIDE SEQUENCE [LARGE SCALE GENOMIC DNA]</scope>
    <source>
        <strain evidence="2 3">Hillstone_2</strain>
    </source>
</reference>
<comment type="caution">
    <text evidence="2">The sequence shown here is derived from an EMBL/GenBank/DDBJ whole genome shotgun (WGS) entry which is preliminary data.</text>
</comment>
<evidence type="ECO:0000313" key="2">
    <source>
        <dbReference type="EMBL" id="TKX25954.1"/>
    </source>
</evidence>
<protein>
    <submittedName>
        <fullName evidence="2">Uncharacterized protein</fullName>
    </submittedName>
</protein>
<evidence type="ECO:0000313" key="3">
    <source>
        <dbReference type="Proteomes" id="UP000308133"/>
    </source>
</evidence>
<sequence>MLDTTSSEGYRFEDGQRSIRRRLLQPRTTPSSSTKTNQQNPTAFKPNSPPATLATKMQFTLATILALAATTIAAPAAEAQAQTQVIGQLCAITGIAIGGNPARPANVDGVCLAANTCGNQGGTAFGNCPGGGQCCFRFDCAGPNSNSACLNPTLQGDNPPGPGRFVNGACPQGLRCFQLL</sequence>
<dbReference type="AlphaFoldDB" id="A0A4U7BC75"/>
<evidence type="ECO:0000256" key="1">
    <source>
        <dbReference type="SAM" id="MobiDB-lite"/>
    </source>
</evidence>
<feature type="compositionally biased region" description="Polar residues" evidence="1">
    <location>
        <begin position="26"/>
        <end position="42"/>
    </location>
</feature>
<accession>A0A4U7BC75</accession>
<dbReference type="Proteomes" id="UP000308133">
    <property type="component" value="Unassembled WGS sequence"/>
</dbReference>
<feature type="region of interest" description="Disordered" evidence="1">
    <location>
        <begin position="1"/>
        <end position="50"/>
    </location>
</feature>
<organism evidence="2 3">
    <name type="scientific">Elsinoe australis</name>
    <dbReference type="NCBI Taxonomy" id="40998"/>
    <lineage>
        <taxon>Eukaryota</taxon>
        <taxon>Fungi</taxon>
        <taxon>Dikarya</taxon>
        <taxon>Ascomycota</taxon>
        <taxon>Pezizomycotina</taxon>
        <taxon>Dothideomycetes</taxon>
        <taxon>Dothideomycetidae</taxon>
        <taxon>Myriangiales</taxon>
        <taxon>Elsinoaceae</taxon>
        <taxon>Elsinoe</taxon>
    </lineage>
</organism>
<gene>
    <name evidence="2" type="ORF">C1H76_1800</name>
</gene>